<dbReference type="GeneID" id="100389301"/>
<keyword evidence="12" id="KW-0547">Nucleotide-binding</keyword>
<dbReference type="SUPFAM" id="SSF53300">
    <property type="entry name" value="vWA-like"/>
    <property type="match status" value="1"/>
</dbReference>
<evidence type="ECO:0000256" key="21">
    <source>
        <dbReference type="ARBA" id="ARBA00023015"/>
    </source>
</evidence>
<keyword evidence="19" id="KW-0391">Immunity</keyword>
<reference evidence="39 40" key="1">
    <citation type="submission" date="2009-03" db="EMBL/GenBank/DDBJ databases">
        <authorList>
            <person name="Warren W."/>
            <person name="Ye L."/>
            <person name="Minx P."/>
            <person name="Worley K."/>
            <person name="Gibbs R."/>
            <person name="Wilson R.K."/>
        </authorList>
    </citation>
    <scope>NUCLEOTIDE SEQUENCE [LARGE SCALE GENOMIC DNA]</scope>
</reference>
<evidence type="ECO:0000256" key="14">
    <source>
        <dbReference type="ARBA" id="ARBA00022765"/>
    </source>
</evidence>
<dbReference type="GeneTree" id="ENSGT00940000153239"/>
<accession>A0A8I4A0R1</accession>
<keyword evidence="25" id="KW-0233">DNA recombination</keyword>
<dbReference type="SUPFAM" id="SSF68906">
    <property type="entry name" value="SAP domain"/>
    <property type="match status" value="1"/>
</dbReference>
<dbReference type="FunFam" id="2.40.290.10:FF:000010">
    <property type="entry name" value="X-ray repair cross-complementing protein 6"/>
    <property type="match status" value="1"/>
</dbReference>
<evidence type="ECO:0000256" key="6">
    <source>
        <dbReference type="ARBA" id="ARBA00022481"/>
    </source>
</evidence>
<keyword evidence="9" id="KW-0597">Phosphoprotein</keyword>
<keyword evidence="13" id="KW-0227">DNA damage</keyword>
<keyword evidence="14" id="KW-0013">ADP-ribosylation</keyword>
<dbReference type="FunFam" id="1.10.1600.10:FF:000001">
    <property type="entry name" value="X-ray repair cross-complementing protein 6 isoform X2"/>
    <property type="match status" value="1"/>
</dbReference>
<evidence type="ECO:0000256" key="36">
    <source>
        <dbReference type="PIRSR" id="PIRSR003033-1"/>
    </source>
</evidence>
<keyword evidence="10" id="KW-0945">Host-virus interaction</keyword>
<evidence type="ECO:0000259" key="38">
    <source>
        <dbReference type="PROSITE" id="PS50800"/>
    </source>
</evidence>
<keyword evidence="22" id="KW-0238">DNA-binding</keyword>
<dbReference type="SUPFAM" id="SSF100939">
    <property type="entry name" value="SPOC domain-like"/>
    <property type="match status" value="1"/>
</dbReference>
<dbReference type="SMART" id="SM00513">
    <property type="entry name" value="SAP"/>
    <property type="match status" value="1"/>
</dbReference>
<feature type="region of interest" description="Disordered" evidence="37">
    <location>
        <begin position="536"/>
        <end position="562"/>
    </location>
</feature>
<dbReference type="GO" id="GO:0016787">
    <property type="term" value="F:hydrolase activity"/>
    <property type="evidence" value="ECO:0007669"/>
    <property type="project" value="UniProtKB-KW"/>
</dbReference>
<dbReference type="Gene3D" id="2.40.290.10">
    <property type="match status" value="1"/>
</dbReference>
<dbReference type="CDD" id="cd01458">
    <property type="entry name" value="vWA_ku"/>
    <property type="match status" value="1"/>
</dbReference>
<dbReference type="PANTHER" id="PTHR12604">
    <property type="entry name" value="KU AUTOANTIGEN DNA HELICASE"/>
    <property type="match status" value="1"/>
</dbReference>
<dbReference type="PIRSF" id="PIRSF003033">
    <property type="entry name" value="Ku70"/>
    <property type="match status" value="1"/>
</dbReference>
<evidence type="ECO:0000256" key="23">
    <source>
        <dbReference type="ARBA" id="ARBA00023159"/>
    </source>
</evidence>
<keyword evidence="26" id="KW-0234">DNA repair</keyword>
<evidence type="ECO:0000256" key="16">
    <source>
        <dbReference type="ARBA" id="ARBA00022806"/>
    </source>
</evidence>
<dbReference type="InterPro" id="IPR003034">
    <property type="entry name" value="SAP_dom"/>
</dbReference>
<evidence type="ECO:0000256" key="25">
    <source>
        <dbReference type="ARBA" id="ARBA00023172"/>
    </source>
</evidence>
<keyword evidence="11" id="KW-0399">Innate immunity</keyword>
<dbReference type="GO" id="GO:0005694">
    <property type="term" value="C:chromosome"/>
    <property type="evidence" value="ECO:0007669"/>
    <property type="project" value="UniProtKB-SubCell"/>
</dbReference>
<organism evidence="39 40">
    <name type="scientific">Callithrix jacchus</name>
    <name type="common">White-tufted-ear marmoset</name>
    <name type="synonym">Simia Jacchus</name>
    <dbReference type="NCBI Taxonomy" id="9483"/>
    <lineage>
        <taxon>Eukaryota</taxon>
        <taxon>Metazoa</taxon>
        <taxon>Chordata</taxon>
        <taxon>Craniata</taxon>
        <taxon>Vertebrata</taxon>
        <taxon>Euteleostomi</taxon>
        <taxon>Mammalia</taxon>
        <taxon>Eutheria</taxon>
        <taxon>Euarchontoglires</taxon>
        <taxon>Primates</taxon>
        <taxon>Haplorrhini</taxon>
        <taxon>Platyrrhini</taxon>
        <taxon>Cebidae</taxon>
        <taxon>Callitrichinae</taxon>
        <taxon>Callithrix</taxon>
        <taxon>Callithrix</taxon>
    </lineage>
</organism>
<evidence type="ECO:0000256" key="4">
    <source>
        <dbReference type="ARBA" id="ARBA00005240"/>
    </source>
</evidence>
<keyword evidence="5" id="KW-0158">Chromosome</keyword>
<feature type="region of interest" description="Disordered" evidence="37">
    <location>
        <begin position="1"/>
        <end position="27"/>
    </location>
</feature>
<evidence type="ECO:0000256" key="22">
    <source>
        <dbReference type="ARBA" id="ARBA00023125"/>
    </source>
</evidence>
<reference evidence="39" key="2">
    <citation type="submission" date="2025-08" db="UniProtKB">
        <authorList>
            <consortium name="Ensembl"/>
        </authorList>
    </citation>
    <scope>IDENTIFICATION</scope>
</reference>
<evidence type="ECO:0000256" key="2">
    <source>
        <dbReference type="ARBA" id="ARBA00004286"/>
    </source>
</evidence>
<feature type="compositionally biased region" description="Acidic residues" evidence="37">
    <location>
        <begin position="12"/>
        <end position="24"/>
    </location>
</feature>
<evidence type="ECO:0000256" key="18">
    <source>
        <dbReference type="ARBA" id="ARBA00022843"/>
    </source>
</evidence>
<evidence type="ECO:0000256" key="11">
    <source>
        <dbReference type="ARBA" id="ARBA00022588"/>
    </source>
</evidence>
<evidence type="ECO:0000256" key="17">
    <source>
        <dbReference type="ARBA" id="ARBA00022840"/>
    </source>
</evidence>
<dbReference type="InterPro" id="IPR027388">
    <property type="entry name" value="Ku70_bridge/pillars_dom_sf"/>
</dbReference>
<protein>
    <recommendedName>
        <fullName evidence="30">X-ray repair cross-complementing protein 6</fullName>
    </recommendedName>
    <alternativeName>
        <fullName evidence="34">5'-deoxyribose-5-phosphate lyase Ku70</fullName>
    </alternativeName>
    <alternativeName>
        <fullName evidence="33">ATP-dependent DNA helicase 2 subunit 1</fullName>
    </alternativeName>
    <alternativeName>
        <fullName evidence="31">ATP-dependent DNA helicase II 70 kDa subunit</fullName>
    </alternativeName>
    <alternativeName>
        <fullName evidence="35">CTC box-binding factor 75 kDa subunit</fullName>
    </alternativeName>
    <alternativeName>
        <fullName evidence="32">DNA repair protein XRCC6</fullName>
    </alternativeName>
</protein>
<dbReference type="FunFam" id="3.40.50.410:FF:000031">
    <property type="entry name" value="X-ray repair cross-complementing protein 6 isoform X1"/>
    <property type="match status" value="1"/>
</dbReference>
<name>A0A8I4A0R1_CALJA</name>
<keyword evidence="28" id="KW-0539">Nucleus</keyword>
<feature type="domain" description="SAP" evidence="38">
    <location>
        <begin position="573"/>
        <end position="607"/>
    </location>
</feature>
<dbReference type="GO" id="GO:0003678">
    <property type="term" value="F:DNA helicase activity"/>
    <property type="evidence" value="ECO:0007669"/>
    <property type="project" value="InterPro"/>
</dbReference>
<dbReference type="NCBIfam" id="TIGR00578">
    <property type="entry name" value="ku70"/>
    <property type="match status" value="1"/>
</dbReference>
<evidence type="ECO:0000256" key="28">
    <source>
        <dbReference type="ARBA" id="ARBA00023242"/>
    </source>
</evidence>
<evidence type="ECO:0000256" key="9">
    <source>
        <dbReference type="ARBA" id="ARBA00022553"/>
    </source>
</evidence>
<evidence type="ECO:0000313" key="39">
    <source>
        <dbReference type="Ensembl" id="ENSCJAP00000085239.1"/>
    </source>
</evidence>
<dbReference type="OrthoDB" id="3249161at2759"/>
<dbReference type="Pfam" id="PF03731">
    <property type="entry name" value="Ku_N"/>
    <property type="match status" value="1"/>
</dbReference>
<keyword evidence="15" id="KW-0378">Hydrolase</keyword>
<keyword evidence="6" id="KW-0488">Methylation</keyword>
<dbReference type="Pfam" id="PF03730">
    <property type="entry name" value="Ku_C"/>
    <property type="match status" value="1"/>
</dbReference>
<dbReference type="KEGG" id="cjc:100389301"/>
<dbReference type="Pfam" id="PF02037">
    <property type="entry name" value="SAP"/>
    <property type="match status" value="1"/>
</dbReference>
<evidence type="ECO:0000256" key="19">
    <source>
        <dbReference type="ARBA" id="ARBA00022859"/>
    </source>
</evidence>
<dbReference type="GO" id="GO:0016829">
    <property type="term" value="F:lyase activity"/>
    <property type="evidence" value="ECO:0007669"/>
    <property type="project" value="UniProtKB-KW"/>
</dbReference>
<dbReference type="GO" id="GO:0003684">
    <property type="term" value="F:damaged DNA binding"/>
    <property type="evidence" value="ECO:0007669"/>
    <property type="project" value="InterPro"/>
</dbReference>
<dbReference type="InterPro" id="IPR036361">
    <property type="entry name" value="SAP_dom_sf"/>
</dbReference>
<comment type="similarity">
    <text evidence="4">Belongs to the ku70 family.</text>
</comment>
<evidence type="ECO:0000256" key="13">
    <source>
        <dbReference type="ARBA" id="ARBA00022763"/>
    </source>
</evidence>
<dbReference type="GO" id="GO:0005524">
    <property type="term" value="F:ATP binding"/>
    <property type="evidence" value="ECO:0007669"/>
    <property type="project" value="UniProtKB-KW"/>
</dbReference>
<evidence type="ECO:0000256" key="5">
    <source>
        <dbReference type="ARBA" id="ARBA00022454"/>
    </source>
</evidence>
<dbReference type="GO" id="GO:0000723">
    <property type="term" value="P:telomere maintenance"/>
    <property type="evidence" value="ECO:0007669"/>
    <property type="project" value="InterPro"/>
</dbReference>
<dbReference type="InterPro" id="IPR005160">
    <property type="entry name" value="Ku_C"/>
</dbReference>
<evidence type="ECO:0000256" key="33">
    <source>
        <dbReference type="ARBA" id="ARBA00083456"/>
    </source>
</evidence>
<dbReference type="Gene3D" id="3.40.50.410">
    <property type="entry name" value="von Willebrand factor, type A domain"/>
    <property type="match status" value="1"/>
</dbReference>
<dbReference type="AlphaFoldDB" id="A0A8I4A0R1"/>
<dbReference type="GO" id="GO:0002684">
    <property type="term" value="P:positive regulation of immune system process"/>
    <property type="evidence" value="ECO:0007669"/>
    <property type="project" value="UniProtKB-ARBA"/>
</dbReference>
<evidence type="ECO:0000256" key="35">
    <source>
        <dbReference type="ARBA" id="ARBA00083706"/>
    </source>
</evidence>
<keyword evidence="40" id="KW-1185">Reference proteome</keyword>
<evidence type="ECO:0000256" key="32">
    <source>
        <dbReference type="ARBA" id="ARBA00080458"/>
    </source>
</evidence>
<evidence type="ECO:0000256" key="20">
    <source>
        <dbReference type="ARBA" id="ARBA00022990"/>
    </source>
</evidence>
<dbReference type="GO" id="GO:0006303">
    <property type="term" value="P:double-strand break repair via nonhomologous end joining"/>
    <property type="evidence" value="ECO:0007669"/>
    <property type="project" value="InterPro"/>
</dbReference>
<keyword evidence="16" id="KW-0347">Helicase</keyword>
<keyword evidence="17" id="KW-0067">ATP-binding</keyword>
<dbReference type="Gene3D" id="1.10.1600.10">
    <property type="match status" value="1"/>
</dbReference>
<dbReference type="InterPro" id="IPR005161">
    <property type="entry name" value="Ku_N"/>
</dbReference>
<evidence type="ECO:0000256" key="15">
    <source>
        <dbReference type="ARBA" id="ARBA00022801"/>
    </source>
</evidence>
<keyword evidence="29" id="KW-0511">Multifunctional enzyme</keyword>
<keyword evidence="8" id="KW-1017">Isopeptide bond</keyword>
<evidence type="ECO:0000256" key="37">
    <source>
        <dbReference type="SAM" id="MobiDB-lite"/>
    </source>
</evidence>
<keyword evidence="27" id="KW-0456">Lyase</keyword>
<dbReference type="GO" id="GO:0045087">
    <property type="term" value="P:innate immune response"/>
    <property type="evidence" value="ECO:0007669"/>
    <property type="project" value="UniProtKB-KW"/>
</dbReference>
<evidence type="ECO:0000313" key="40">
    <source>
        <dbReference type="Proteomes" id="UP000008225"/>
    </source>
</evidence>
<evidence type="ECO:0000256" key="27">
    <source>
        <dbReference type="ARBA" id="ARBA00023239"/>
    </source>
</evidence>
<proteinExistence type="inferred from homology"/>
<evidence type="ECO:0000256" key="7">
    <source>
        <dbReference type="ARBA" id="ARBA00022490"/>
    </source>
</evidence>
<dbReference type="GO" id="GO:0010212">
    <property type="term" value="P:response to ionizing radiation"/>
    <property type="evidence" value="ECO:0007669"/>
    <property type="project" value="UniProtKB-ARBA"/>
</dbReference>
<dbReference type="PANTHER" id="PTHR12604:SF5">
    <property type="entry name" value="X-RAY REPAIR CROSS-COMPLEMENTING PROTEIN 6"/>
    <property type="match status" value="1"/>
</dbReference>
<dbReference type="InterPro" id="IPR036465">
    <property type="entry name" value="vWFA_dom_sf"/>
</dbReference>
<dbReference type="Gene3D" id="1.10.720.30">
    <property type="entry name" value="SAP domain"/>
    <property type="match status" value="1"/>
</dbReference>
<dbReference type="Proteomes" id="UP000008225">
    <property type="component" value="Chromosome 16"/>
</dbReference>
<evidence type="ECO:0000256" key="34">
    <source>
        <dbReference type="ARBA" id="ARBA00083699"/>
    </source>
</evidence>
<dbReference type="Ensembl" id="ENSCJAT00000129103.1">
    <property type="protein sequence ID" value="ENSCJAP00000085239.1"/>
    <property type="gene ID" value="ENSCJAG00000080227.1"/>
</dbReference>
<keyword evidence="18" id="KW-0832">Ubl conjugation</keyword>
<evidence type="ECO:0000256" key="29">
    <source>
        <dbReference type="ARBA" id="ARBA00023268"/>
    </source>
</evidence>
<dbReference type="FunFam" id="1.10.720.30:FF:000007">
    <property type="entry name" value="X-ray repair cross complementing 6"/>
    <property type="match status" value="1"/>
</dbReference>
<dbReference type="GO" id="GO:0043564">
    <property type="term" value="C:Ku70:Ku80 complex"/>
    <property type="evidence" value="ECO:0007669"/>
    <property type="project" value="InterPro"/>
</dbReference>
<evidence type="ECO:0000256" key="26">
    <source>
        <dbReference type="ARBA" id="ARBA00023204"/>
    </source>
</evidence>
<dbReference type="FunFam" id="4.10.970.10:FF:000001">
    <property type="entry name" value="X-ray repair cross-complementing protein 6 isoform X1"/>
    <property type="match status" value="1"/>
</dbReference>
<dbReference type="InterPro" id="IPR006164">
    <property type="entry name" value="DNA_bd_Ku70/Ku80"/>
</dbReference>
<evidence type="ECO:0000256" key="24">
    <source>
        <dbReference type="ARBA" id="ARBA00023163"/>
    </source>
</evidence>
<dbReference type="InterPro" id="IPR047087">
    <property type="entry name" value="KU70_core_dom"/>
</dbReference>
<dbReference type="InterPro" id="IPR006165">
    <property type="entry name" value="Ku70"/>
</dbReference>
<keyword evidence="23" id="KW-0010">Activator</keyword>
<evidence type="ECO:0000256" key="8">
    <source>
        <dbReference type="ARBA" id="ARBA00022499"/>
    </source>
</evidence>
<dbReference type="InterPro" id="IPR016194">
    <property type="entry name" value="SPOC-like_C_dom_sf"/>
</dbReference>
<evidence type="ECO:0000256" key="1">
    <source>
        <dbReference type="ARBA" id="ARBA00004123"/>
    </source>
</evidence>
<dbReference type="Gene3D" id="4.10.970.10">
    <property type="entry name" value="Ku70, bridge and pillars"/>
    <property type="match status" value="1"/>
</dbReference>
<dbReference type="OMA" id="YKLECQI"/>
<dbReference type="CDD" id="cd00788">
    <property type="entry name" value="KU70"/>
    <property type="match status" value="1"/>
</dbReference>
<keyword evidence="20" id="KW-0007">Acetylation</keyword>
<dbReference type="GO" id="GO:0005737">
    <property type="term" value="C:cytoplasm"/>
    <property type="evidence" value="ECO:0007669"/>
    <property type="project" value="UniProtKB-SubCell"/>
</dbReference>
<evidence type="ECO:0000256" key="3">
    <source>
        <dbReference type="ARBA" id="ARBA00004496"/>
    </source>
</evidence>
<evidence type="ECO:0000256" key="10">
    <source>
        <dbReference type="ARBA" id="ARBA00022581"/>
    </source>
</evidence>
<dbReference type="Pfam" id="PF02735">
    <property type="entry name" value="Ku"/>
    <property type="match status" value="1"/>
</dbReference>
<evidence type="ECO:0000256" key="31">
    <source>
        <dbReference type="ARBA" id="ARBA00079373"/>
    </source>
</evidence>
<keyword evidence="7" id="KW-0963">Cytoplasm</keyword>
<evidence type="ECO:0000256" key="30">
    <source>
        <dbReference type="ARBA" id="ARBA00071962"/>
    </source>
</evidence>
<dbReference type="PROSITE" id="PS50800">
    <property type="entry name" value="SAP"/>
    <property type="match status" value="1"/>
</dbReference>
<reference evidence="39" key="3">
    <citation type="submission" date="2025-09" db="UniProtKB">
        <authorList>
            <consortium name="Ensembl"/>
        </authorList>
    </citation>
    <scope>IDENTIFICATION</scope>
</reference>
<dbReference type="GO" id="GO:0042162">
    <property type="term" value="F:telomeric DNA binding"/>
    <property type="evidence" value="ECO:0007669"/>
    <property type="project" value="InterPro"/>
</dbReference>
<dbReference type="RefSeq" id="XP_035132651.2">
    <property type="nucleotide sequence ID" value="XM_035276760.2"/>
</dbReference>
<dbReference type="GO" id="GO:0003690">
    <property type="term" value="F:double-stranded DNA binding"/>
    <property type="evidence" value="ECO:0007669"/>
    <property type="project" value="UniProtKB-ARBA"/>
</dbReference>
<sequence>MSGWESYYKTEGDEEAEEQEEENLEASGDYKYSGRDSLIFLVDASRAMFESQSEDELTPFDMSIQCIQSVYISKIISSDRDLLAVVFYGTVKDKNSVNFKNIYVLQELDNPGAKRILELDQFKGQQGQKCFQELMGHGSDYSLSEVLWVCANLFSDVQFKISHKRIMLFTNEDNPHGNDSAKASRARTKAGDLRDTGIFLDLMHLKKPGGFDISLFYRDIISIAEDEDLRVHFEESSKLEDLLRKVRAKETRKRALSRLKLKLNKDIVISVGIYNLVQKALKPPPIKLYRETNEPVKTKTRTFNTSTGGLLLPSDTKRSQIYGSCQIILEKEEIEELKRFDDPGLMLMGFKPVVMLKKHHYLRPSLFVYPEESLVIGSSTLFSALLIKCPEKEVAALCRYTPRRNIPPYFVALVSQDEELDDQKIQVTPPGFQLVFLPFADDKRKMPFTKKIMATPEQVDKMKAIVEKLCFTYRSDSFENPVLQQHFRNLEALALDLMEPEQAVDLTLPKVEAMNKRLGSLVDEFNELVYPPDYNPEGKVTKRKHDNEGSGSKRPKVEYSEEELKTHISKGTLGKFTVPMLKEACRAYGLKSGLKKQELLEALTKHFQD</sequence>
<keyword evidence="21" id="KW-0805">Transcription regulation</keyword>
<dbReference type="GO" id="GO:0006310">
    <property type="term" value="P:DNA recombination"/>
    <property type="evidence" value="ECO:0007669"/>
    <property type="project" value="UniProtKB-KW"/>
</dbReference>
<comment type="subcellular location">
    <subcellularLocation>
        <location evidence="2">Chromosome</location>
    </subcellularLocation>
    <subcellularLocation>
        <location evidence="3">Cytoplasm</location>
    </subcellularLocation>
    <subcellularLocation>
        <location evidence="1">Nucleus</location>
    </subcellularLocation>
</comment>
<evidence type="ECO:0000256" key="12">
    <source>
        <dbReference type="ARBA" id="ARBA00022741"/>
    </source>
</evidence>
<feature type="active site" description="Schiff-base intermediate with DNA; for 5'-deoxyribose-5-phosphate lyase activity" evidence="36">
    <location>
        <position position="31"/>
    </location>
</feature>
<keyword evidence="24" id="KW-0804">Transcription</keyword>
<dbReference type="SMART" id="SM00559">
    <property type="entry name" value="Ku78"/>
    <property type="match status" value="1"/>
</dbReference>